<evidence type="ECO:0000313" key="9">
    <source>
        <dbReference type="EMBL" id="KAE9175667.1"/>
    </source>
</evidence>
<evidence type="ECO:0000256" key="4">
    <source>
        <dbReference type="ARBA" id="ARBA00022729"/>
    </source>
</evidence>
<feature type="signal peptide" evidence="5">
    <location>
        <begin position="1"/>
        <end position="23"/>
    </location>
</feature>
<dbReference type="InterPro" id="IPR031825">
    <property type="entry name" value="RXLR"/>
</dbReference>
<comment type="function">
    <text evidence="5">Effector that suppresses plant defense responses during pathogen infection.</text>
</comment>
<dbReference type="EMBL" id="QXGF01002634">
    <property type="protein sequence ID" value="KAE8923940.1"/>
    <property type="molecule type" value="Genomic_DNA"/>
</dbReference>
<evidence type="ECO:0000313" key="10">
    <source>
        <dbReference type="Proteomes" id="UP000429523"/>
    </source>
</evidence>
<protein>
    <recommendedName>
        <fullName evidence="5">RxLR effector protein</fullName>
    </recommendedName>
</protein>
<dbReference type="OrthoDB" id="138745at2759"/>
<sequence>MQFGFYLLVIAAILLVGSDVVTASIDVDTTVSKTSSNLLTSGDAVSAGRFLRTSEIADAANEDEDEESDDEERYLPSIVTEKAAGAAAKLTRSKSLSSEKAALQKLKRSKSAKLLNTKLTLEQVEHKFRKSQDRSLFSHFKIMDKQNQNPDQMFKFYRLDKSLAGTTVADTTTLQRVTKGNDEILGQYITCPHGGFSASPGVERNGIVDCDGWGVRNQSGVRKRILNSRLESSSASPRLRSERQHSAASSGATAFGGEGTDVASLIDSRPEASVAPPVST</sequence>
<dbReference type="Proteomes" id="UP000433483">
    <property type="component" value="Unassembled WGS sequence"/>
</dbReference>
<dbReference type="AlphaFoldDB" id="A0A6A3W413"/>
<reference evidence="10 11" key="1">
    <citation type="submission" date="2018-08" db="EMBL/GenBank/DDBJ databases">
        <title>Genomic investigation of the strawberry pathogen Phytophthora fragariae indicates pathogenicity is determined by transcriptional variation in three key races.</title>
        <authorList>
            <person name="Adams T.M."/>
            <person name="Armitage A.D."/>
            <person name="Sobczyk M.K."/>
            <person name="Bates H.J."/>
            <person name="Dunwell J.M."/>
            <person name="Nellist C.F."/>
            <person name="Harrison R.J."/>
        </authorList>
    </citation>
    <scope>NUCLEOTIDE SEQUENCE [LARGE SCALE GENOMIC DNA]</scope>
    <source>
        <strain evidence="9 11">NOV-27</strain>
        <strain evidence="8 12">NOV-71</strain>
        <strain evidence="7 10">NOV-9</strain>
    </source>
</reference>
<evidence type="ECO:0000256" key="6">
    <source>
        <dbReference type="SAM" id="MobiDB-lite"/>
    </source>
</evidence>
<comment type="caution">
    <text evidence="9">The sequence shown here is derived from an EMBL/GenBank/DDBJ whole genome shotgun (WGS) entry which is preliminary data.</text>
</comment>
<comment type="domain">
    <text evidence="5">The RxLR-dEER motif acts to carry the protein into the host cell cytoplasm through binding to cell surface phosphatidylinositol-3-phosphate.</text>
</comment>
<evidence type="ECO:0000313" key="7">
    <source>
        <dbReference type="EMBL" id="KAE8923940.1"/>
    </source>
</evidence>
<comment type="similarity">
    <text evidence="2 5">Belongs to the RxLR effector family.</text>
</comment>
<keyword evidence="3 5" id="KW-0964">Secreted</keyword>
<comment type="subcellular location">
    <subcellularLocation>
        <location evidence="1 5">Secreted</location>
    </subcellularLocation>
</comment>
<feature type="region of interest" description="Disordered" evidence="6">
    <location>
        <begin position="227"/>
        <end position="280"/>
    </location>
</feature>
<accession>A0A6A3W413</accession>
<feature type="chain" id="PRO_5036380736" description="RxLR effector protein" evidence="5">
    <location>
        <begin position="24"/>
        <end position="280"/>
    </location>
</feature>
<gene>
    <name evidence="9" type="ORF">PF005_g25301</name>
    <name evidence="8" type="ORF">PF007_g25114</name>
    <name evidence="7" type="ORF">PF009_g25820</name>
</gene>
<evidence type="ECO:0000313" key="11">
    <source>
        <dbReference type="Proteomes" id="UP000433483"/>
    </source>
</evidence>
<dbReference type="Pfam" id="PF16810">
    <property type="entry name" value="RXLR"/>
    <property type="match status" value="1"/>
</dbReference>
<dbReference type="Proteomes" id="UP000441208">
    <property type="component" value="Unassembled WGS sequence"/>
</dbReference>
<dbReference type="EMBL" id="QXGB01002705">
    <property type="protein sequence ID" value="KAE9175667.1"/>
    <property type="molecule type" value="Genomic_DNA"/>
</dbReference>
<evidence type="ECO:0000313" key="8">
    <source>
        <dbReference type="EMBL" id="KAE9075158.1"/>
    </source>
</evidence>
<evidence type="ECO:0000256" key="5">
    <source>
        <dbReference type="RuleBase" id="RU367124"/>
    </source>
</evidence>
<evidence type="ECO:0000256" key="2">
    <source>
        <dbReference type="ARBA" id="ARBA00010400"/>
    </source>
</evidence>
<proteinExistence type="inferred from homology"/>
<name>A0A6A3W413_9STRA</name>
<dbReference type="EMBL" id="QXFZ01002636">
    <property type="protein sequence ID" value="KAE9075158.1"/>
    <property type="molecule type" value="Genomic_DNA"/>
</dbReference>
<evidence type="ECO:0000313" key="12">
    <source>
        <dbReference type="Proteomes" id="UP000441208"/>
    </source>
</evidence>
<dbReference type="Proteomes" id="UP000429523">
    <property type="component" value="Unassembled WGS sequence"/>
</dbReference>
<organism evidence="9 11">
    <name type="scientific">Phytophthora fragariae</name>
    <dbReference type="NCBI Taxonomy" id="53985"/>
    <lineage>
        <taxon>Eukaryota</taxon>
        <taxon>Sar</taxon>
        <taxon>Stramenopiles</taxon>
        <taxon>Oomycota</taxon>
        <taxon>Peronosporomycetes</taxon>
        <taxon>Peronosporales</taxon>
        <taxon>Peronosporaceae</taxon>
        <taxon>Phytophthora</taxon>
    </lineage>
</organism>
<keyword evidence="4 5" id="KW-0732">Signal</keyword>
<keyword evidence="11" id="KW-1185">Reference proteome</keyword>
<evidence type="ECO:0000256" key="3">
    <source>
        <dbReference type="ARBA" id="ARBA00022525"/>
    </source>
</evidence>
<evidence type="ECO:0000256" key="1">
    <source>
        <dbReference type="ARBA" id="ARBA00004613"/>
    </source>
</evidence>